<dbReference type="InterPro" id="IPR005474">
    <property type="entry name" value="Transketolase_N"/>
</dbReference>
<dbReference type="Gene3D" id="3.40.50.920">
    <property type="match status" value="1"/>
</dbReference>
<dbReference type="EC" id="2.2.1.1" evidence="8"/>
<evidence type="ECO:0000256" key="4">
    <source>
        <dbReference type="ARBA" id="ARBA00001946"/>
    </source>
</evidence>
<dbReference type="AlphaFoldDB" id="A0A6C0LX35"/>
<organism evidence="16">
    <name type="scientific">viral metagenome</name>
    <dbReference type="NCBI Taxonomy" id="1070528"/>
    <lineage>
        <taxon>unclassified sequences</taxon>
        <taxon>metagenomes</taxon>
        <taxon>organismal metagenomes</taxon>
    </lineage>
</organism>
<evidence type="ECO:0000256" key="1">
    <source>
        <dbReference type="ARBA" id="ARBA00001913"/>
    </source>
</evidence>
<dbReference type="InterPro" id="IPR033247">
    <property type="entry name" value="Transketolase_fam"/>
</dbReference>
<dbReference type="EMBL" id="MN740584">
    <property type="protein sequence ID" value="QHU35207.1"/>
    <property type="molecule type" value="Genomic_DNA"/>
</dbReference>
<name>A0A6C0LX35_9ZZZZ</name>
<dbReference type="CDD" id="cd07033">
    <property type="entry name" value="TPP_PYR_DXS_TK_like"/>
    <property type="match status" value="1"/>
</dbReference>
<comment type="similarity">
    <text evidence="6">Belongs to the transketolase family.</text>
</comment>
<dbReference type="PANTHER" id="PTHR43522">
    <property type="entry name" value="TRANSKETOLASE"/>
    <property type="match status" value="1"/>
</dbReference>
<dbReference type="PANTHER" id="PTHR43522:SF2">
    <property type="entry name" value="TRANSKETOLASE 1-RELATED"/>
    <property type="match status" value="1"/>
</dbReference>
<evidence type="ECO:0000256" key="10">
    <source>
        <dbReference type="ARBA" id="ARBA00022723"/>
    </source>
</evidence>
<comment type="cofactor">
    <cofactor evidence="2">
        <name>Mn(2+)</name>
        <dbReference type="ChEBI" id="CHEBI:29035"/>
    </cofactor>
</comment>
<comment type="cofactor">
    <cofactor evidence="1">
        <name>Ca(2+)</name>
        <dbReference type="ChEBI" id="CHEBI:29108"/>
    </cofactor>
</comment>
<evidence type="ECO:0000256" key="7">
    <source>
        <dbReference type="ARBA" id="ARBA00011738"/>
    </source>
</evidence>
<feature type="domain" description="Transketolase-like pyrimidine-binding" evidence="15">
    <location>
        <begin position="351"/>
        <end position="519"/>
    </location>
</feature>
<evidence type="ECO:0000256" key="8">
    <source>
        <dbReference type="ARBA" id="ARBA00013152"/>
    </source>
</evidence>
<dbReference type="InterPro" id="IPR009014">
    <property type="entry name" value="Transketo_C/PFOR_II"/>
</dbReference>
<evidence type="ECO:0000313" key="16">
    <source>
        <dbReference type="EMBL" id="QHU35207.1"/>
    </source>
</evidence>
<evidence type="ECO:0000256" key="13">
    <source>
        <dbReference type="ARBA" id="ARBA00023052"/>
    </source>
</evidence>
<dbReference type="InterPro" id="IPR055152">
    <property type="entry name" value="Transketolase-like_C_2"/>
</dbReference>
<dbReference type="Pfam" id="PF00456">
    <property type="entry name" value="Transketolase_N"/>
    <property type="match status" value="1"/>
</dbReference>
<evidence type="ECO:0000259" key="15">
    <source>
        <dbReference type="SMART" id="SM00861"/>
    </source>
</evidence>
<dbReference type="PROSITE" id="PS00802">
    <property type="entry name" value="TRANSKETOLASE_2"/>
    <property type="match status" value="1"/>
</dbReference>
<dbReference type="SUPFAM" id="SSF52518">
    <property type="entry name" value="Thiamin diphosphate-binding fold (THDP-binding)"/>
    <property type="match status" value="2"/>
</dbReference>
<accession>A0A6C0LX35</accession>
<dbReference type="FunFam" id="3.40.50.970:FF:000045">
    <property type="entry name" value="Transketolase"/>
    <property type="match status" value="1"/>
</dbReference>
<proteinExistence type="inferred from homology"/>
<evidence type="ECO:0000256" key="11">
    <source>
        <dbReference type="ARBA" id="ARBA00022837"/>
    </source>
</evidence>
<dbReference type="InterPro" id="IPR020826">
    <property type="entry name" value="Transketolase_BS"/>
</dbReference>
<evidence type="ECO:0000256" key="2">
    <source>
        <dbReference type="ARBA" id="ARBA00001936"/>
    </source>
</evidence>
<comment type="subunit">
    <text evidence="7">Homodimer.</text>
</comment>
<evidence type="ECO:0000256" key="12">
    <source>
        <dbReference type="ARBA" id="ARBA00022842"/>
    </source>
</evidence>
<dbReference type="SMART" id="SM00861">
    <property type="entry name" value="Transket_pyr"/>
    <property type="match status" value="1"/>
</dbReference>
<dbReference type="GO" id="GO:0005829">
    <property type="term" value="C:cytosol"/>
    <property type="evidence" value="ECO:0007669"/>
    <property type="project" value="TreeGrafter"/>
</dbReference>
<comment type="cofactor">
    <cofactor evidence="3">
        <name>Co(2+)</name>
        <dbReference type="ChEBI" id="CHEBI:48828"/>
    </cofactor>
</comment>
<dbReference type="Pfam" id="PF22613">
    <property type="entry name" value="Transketolase_C_1"/>
    <property type="match status" value="1"/>
</dbReference>
<comment type="cofactor">
    <cofactor evidence="5">
        <name>thiamine diphosphate</name>
        <dbReference type="ChEBI" id="CHEBI:58937"/>
    </cofactor>
</comment>
<dbReference type="InterPro" id="IPR005478">
    <property type="entry name" value="Transketolase_bac-like"/>
</dbReference>
<dbReference type="GO" id="GO:0046872">
    <property type="term" value="F:metal ion binding"/>
    <property type="evidence" value="ECO:0007669"/>
    <property type="project" value="UniProtKB-KW"/>
</dbReference>
<keyword evidence="11" id="KW-0106">Calcium</keyword>
<dbReference type="Pfam" id="PF02779">
    <property type="entry name" value="Transket_pyr"/>
    <property type="match status" value="1"/>
</dbReference>
<dbReference type="GO" id="GO:0004802">
    <property type="term" value="F:transketolase activity"/>
    <property type="evidence" value="ECO:0007669"/>
    <property type="project" value="UniProtKB-EC"/>
</dbReference>
<dbReference type="Gene3D" id="3.40.50.970">
    <property type="match status" value="2"/>
</dbReference>
<dbReference type="SUPFAM" id="SSF52922">
    <property type="entry name" value="TK C-terminal domain-like"/>
    <property type="match status" value="1"/>
</dbReference>
<keyword evidence="10" id="KW-0479">Metal-binding</keyword>
<dbReference type="InterPro" id="IPR005475">
    <property type="entry name" value="Transketolase-like_Pyr-bd"/>
</dbReference>
<protein>
    <recommendedName>
        <fullName evidence="8">transketolase</fullName>
        <ecNumber evidence="8">2.2.1.1</ecNumber>
    </recommendedName>
</protein>
<sequence length="652" mass="73204">METLNIDVVNMLRLLSSEMIENAGSGHPGMPLGCSPMMYILWFKIMNHNPKNPFWINRDRFVLSNGHGCALLYATLYLSGFTITLNDLKNLRKIGSITPGHPEKGLTPGVEVTTGPLGQGFANGVGMAIASKNLKSTFNTKDIKLIDNYVYVMCGDGCLMEGITNEAASLAGTLKLDNLIVLYDDNNITIDGSTELTFTEDVSLRFKSLNWDVFTIEDGDNDLDCIYKTLLNAKLSKKPVLIRVKTTIGYSTINQGKCKIHGSPVGENEIKRLRKEFGFDKYEMFEFPNKLIDYCKNMVKRGEKNEAFWNEKLNEYKNLYPEKYSEFLKFSNNDKINCNFLPSYTLGDKEMSTRDISGECMEKIVNNLSNLMVGSADLSSSNRVLFKQDIFNKNNYSGSFIHYGVREHAMSAISNGISTYGIIPISATYLGFINYFLAGIRLSALSKHKVIYVLTHDSVALGEDGPTHQPVESLTILRSIPDLLTFRPADGNETAVSYELALNNDGPSCICLARQKTGQMTSKSQINDIKKGGYILYQNCEDDDLRIIVIATGSEVYAALKAIKKNKYNTYMRLVSIPCVELFEKQDFKYKSYVLPKNIIKISFEAGSTLGWYKYADYCYGINEFGKSGNGEDVLRHFELTSDKIYEKINKL</sequence>
<keyword evidence="9" id="KW-0808">Transferase</keyword>
<dbReference type="GO" id="GO:0006098">
    <property type="term" value="P:pentose-phosphate shunt"/>
    <property type="evidence" value="ECO:0007669"/>
    <property type="project" value="TreeGrafter"/>
</dbReference>
<dbReference type="InterPro" id="IPR029061">
    <property type="entry name" value="THDP-binding"/>
</dbReference>
<keyword evidence="12" id="KW-0460">Magnesium</keyword>
<dbReference type="FunFam" id="3.40.50.970:FF:000004">
    <property type="entry name" value="Transketolase"/>
    <property type="match status" value="1"/>
</dbReference>
<reference evidence="16" key="1">
    <citation type="journal article" date="2020" name="Nature">
        <title>Giant virus diversity and host interactions through global metagenomics.</title>
        <authorList>
            <person name="Schulz F."/>
            <person name="Roux S."/>
            <person name="Paez-Espino D."/>
            <person name="Jungbluth S."/>
            <person name="Walsh D.A."/>
            <person name="Denef V.J."/>
            <person name="McMahon K.D."/>
            <person name="Konstantinidis K.T."/>
            <person name="Eloe-Fadrosh E.A."/>
            <person name="Kyrpides N.C."/>
            <person name="Woyke T."/>
        </authorList>
    </citation>
    <scope>NUCLEOTIDE SEQUENCE</scope>
    <source>
        <strain evidence="16">GVMAG-S-1017745-26</strain>
    </source>
</reference>
<comment type="cofactor">
    <cofactor evidence="4">
        <name>Mg(2+)</name>
        <dbReference type="ChEBI" id="CHEBI:18420"/>
    </cofactor>
</comment>
<keyword evidence="13" id="KW-0786">Thiamine pyrophosphate</keyword>
<comment type="catalytic activity">
    <reaction evidence="14">
        <text>D-sedoheptulose 7-phosphate + D-glyceraldehyde 3-phosphate = aldehydo-D-ribose 5-phosphate + D-xylulose 5-phosphate</text>
        <dbReference type="Rhea" id="RHEA:10508"/>
        <dbReference type="ChEBI" id="CHEBI:57483"/>
        <dbReference type="ChEBI" id="CHEBI:57737"/>
        <dbReference type="ChEBI" id="CHEBI:58273"/>
        <dbReference type="ChEBI" id="CHEBI:59776"/>
        <dbReference type="EC" id="2.2.1.1"/>
    </reaction>
</comment>
<evidence type="ECO:0000256" key="14">
    <source>
        <dbReference type="ARBA" id="ARBA00049473"/>
    </source>
</evidence>
<evidence type="ECO:0000256" key="6">
    <source>
        <dbReference type="ARBA" id="ARBA00007131"/>
    </source>
</evidence>
<evidence type="ECO:0000256" key="3">
    <source>
        <dbReference type="ARBA" id="ARBA00001941"/>
    </source>
</evidence>
<evidence type="ECO:0000256" key="5">
    <source>
        <dbReference type="ARBA" id="ARBA00001964"/>
    </source>
</evidence>
<dbReference type="NCBIfam" id="TIGR00232">
    <property type="entry name" value="tktlase_bact"/>
    <property type="match status" value="1"/>
</dbReference>
<evidence type="ECO:0000256" key="9">
    <source>
        <dbReference type="ARBA" id="ARBA00022679"/>
    </source>
</evidence>
<dbReference type="CDD" id="cd02012">
    <property type="entry name" value="TPP_TK"/>
    <property type="match status" value="1"/>
</dbReference>